<accession>A0A3B0XFN6</accession>
<dbReference type="GO" id="GO:0005737">
    <property type="term" value="C:cytoplasm"/>
    <property type="evidence" value="ECO:0007669"/>
    <property type="project" value="TreeGrafter"/>
</dbReference>
<dbReference type="GO" id="GO:0034599">
    <property type="term" value="P:cellular response to oxidative stress"/>
    <property type="evidence" value="ECO:0007669"/>
    <property type="project" value="TreeGrafter"/>
</dbReference>
<dbReference type="GO" id="GO:0015038">
    <property type="term" value="F:glutathione disulfide oxidoreductase activity"/>
    <property type="evidence" value="ECO:0007669"/>
    <property type="project" value="TreeGrafter"/>
</dbReference>
<organism evidence="2">
    <name type="scientific">hydrothermal vent metagenome</name>
    <dbReference type="NCBI Taxonomy" id="652676"/>
    <lineage>
        <taxon>unclassified sequences</taxon>
        <taxon>metagenomes</taxon>
        <taxon>ecological metagenomes</taxon>
    </lineage>
</organism>
<dbReference type="Gene3D" id="3.40.30.10">
    <property type="entry name" value="Glutaredoxin"/>
    <property type="match status" value="1"/>
</dbReference>
<dbReference type="Pfam" id="PF00462">
    <property type="entry name" value="Glutaredoxin"/>
    <property type="match status" value="1"/>
</dbReference>
<proteinExistence type="predicted"/>
<dbReference type="EMBL" id="UOFE01000048">
    <property type="protein sequence ID" value="VAW55416.1"/>
    <property type="molecule type" value="Genomic_DNA"/>
</dbReference>
<gene>
    <name evidence="2" type="ORF">MNBD_GAMMA05-2456</name>
</gene>
<dbReference type="AlphaFoldDB" id="A0A3B0XFN6"/>
<dbReference type="SUPFAM" id="SSF52833">
    <property type="entry name" value="Thioredoxin-like"/>
    <property type="match status" value="1"/>
</dbReference>
<feature type="domain" description="Glutaredoxin" evidence="1">
    <location>
        <begin position="5"/>
        <end position="64"/>
    </location>
</feature>
<name>A0A3B0XFN6_9ZZZZ</name>
<sequence>MTTRVEMYATSFCRHCMDARDFLQAKSIEYEEYLLDLMPLEKDVMIERCGQKSIPQIFINGQHIGGLSDLKELDNSGELDKLLSN</sequence>
<dbReference type="InterPro" id="IPR014025">
    <property type="entry name" value="Glutaredoxin_subgr"/>
</dbReference>
<dbReference type="InterPro" id="IPR002109">
    <property type="entry name" value="Glutaredoxin"/>
</dbReference>
<dbReference type="PROSITE" id="PS51354">
    <property type="entry name" value="GLUTAREDOXIN_2"/>
    <property type="match status" value="1"/>
</dbReference>
<dbReference type="InterPro" id="IPR036249">
    <property type="entry name" value="Thioredoxin-like_sf"/>
</dbReference>
<dbReference type="PANTHER" id="PTHR45694">
    <property type="entry name" value="GLUTAREDOXIN 2"/>
    <property type="match status" value="1"/>
</dbReference>
<dbReference type="PANTHER" id="PTHR45694:SF18">
    <property type="entry name" value="GLUTAREDOXIN-1-RELATED"/>
    <property type="match status" value="1"/>
</dbReference>
<protein>
    <recommendedName>
        <fullName evidence="1">Glutaredoxin domain-containing protein</fullName>
    </recommendedName>
</protein>
<evidence type="ECO:0000259" key="1">
    <source>
        <dbReference type="Pfam" id="PF00462"/>
    </source>
</evidence>
<dbReference type="PRINTS" id="PR00160">
    <property type="entry name" value="GLUTAREDOXIN"/>
</dbReference>
<evidence type="ECO:0000313" key="2">
    <source>
        <dbReference type="EMBL" id="VAW55416.1"/>
    </source>
</evidence>
<reference evidence="2" key="1">
    <citation type="submission" date="2018-06" db="EMBL/GenBank/DDBJ databases">
        <authorList>
            <person name="Zhirakovskaya E."/>
        </authorList>
    </citation>
    <scope>NUCLEOTIDE SEQUENCE</scope>
</reference>